<comment type="caution">
    <text evidence="2">The sequence shown here is derived from an EMBL/GenBank/DDBJ whole genome shotgun (WGS) entry which is preliminary data.</text>
</comment>
<evidence type="ECO:0000256" key="1">
    <source>
        <dbReference type="SAM" id="MobiDB-lite"/>
    </source>
</evidence>
<accession>A0ABU1MXU5</accession>
<organism evidence="2 3">
    <name type="scientific">Caulobacter rhizosphaerae</name>
    <dbReference type="NCBI Taxonomy" id="2010972"/>
    <lineage>
        <taxon>Bacteria</taxon>
        <taxon>Pseudomonadati</taxon>
        <taxon>Pseudomonadota</taxon>
        <taxon>Alphaproteobacteria</taxon>
        <taxon>Caulobacterales</taxon>
        <taxon>Caulobacteraceae</taxon>
        <taxon>Caulobacter</taxon>
    </lineage>
</organism>
<sequence>MAVRRASWFPALAATGLALGLAACDGGASAVKAPKAGDVASAAQPASDRDAPSYGGGAYDSAPVRPDPRDAPVRKVAGKPMWAANRTRTAEENAQRGFERYGADFAAADVDDYVRKTHAFVAHPPAGAETLTRANGDTLIYDPKANIFAVVTKTGAPRTMFKPDDGATYWATQKTGQARRTAAARDRSASTDS</sequence>
<proteinExistence type="predicted"/>
<gene>
    <name evidence="2" type="ORF">J2800_001744</name>
</gene>
<keyword evidence="3" id="KW-1185">Reference proteome</keyword>
<feature type="region of interest" description="Disordered" evidence="1">
    <location>
        <begin position="41"/>
        <end position="73"/>
    </location>
</feature>
<dbReference type="Proteomes" id="UP001262754">
    <property type="component" value="Unassembled WGS sequence"/>
</dbReference>
<protein>
    <submittedName>
        <fullName evidence="2">Pyocin large subunit-like protein</fullName>
    </submittedName>
</protein>
<reference evidence="2 3" key="1">
    <citation type="submission" date="2023-07" db="EMBL/GenBank/DDBJ databases">
        <title>Sorghum-associated microbial communities from plants grown in Nebraska, USA.</title>
        <authorList>
            <person name="Schachtman D."/>
        </authorList>
    </citation>
    <scope>NUCLEOTIDE SEQUENCE [LARGE SCALE GENOMIC DNA]</scope>
    <source>
        <strain evidence="2 3">DS2154</strain>
    </source>
</reference>
<dbReference type="RefSeq" id="WP_310030780.1">
    <property type="nucleotide sequence ID" value="NZ_JAVDRL010000004.1"/>
</dbReference>
<feature type="compositionally biased region" description="Basic and acidic residues" evidence="1">
    <location>
        <begin position="183"/>
        <end position="193"/>
    </location>
</feature>
<dbReference type="PROSITE" id="PS51257">
    <property type="entry name" value="PROKAR_LIPOPROTEIN"/>
    <property type="match status" value="1"/>
</dbReference>
<dbReference type="EMBL" id="JAVDRL010000004">
    <property type="protein sequence ID" value="MDR6531005.1"/>
    <property type="molecule type" value="Genomic_DNA"/>
</dbReference>
<name>A0ABU1MXU5_9CAUL</name>
<evidence type="ECO:0000313" key="2">
    <source>
        <dbReference type="EMBL" id="MDR6531005.1"/>
    </source>
</evidence>
<evidence type="ECO:0000313" key="3">
    <source>
        <dbReference type="Proteomes" id="UP001262754"/>
    </source>
</evidence>
<feature type="region of interest" description="Disordered" evidence="1">
    <location>
        <begin position="173"/>
        <end position="193"/>
    </location>
</feature>